<dbReference type="Pfam" id="PF08963">
    <property type="entry name" value="DUF1878"/>
    <property type="match status" value="1"/>
</dbReference>
<dbReference type="AlphaFoldDB" id="A0A0A5HRA7"/>
<dbReference type="Proteomes" id="UP000030403">
    <property type="component" value="Unassembled WGS sequence"/>
</dbReference>
<dbReference type="EMBL" id="AVPF01000033">
    <property type="protein sequence ID" value="KGX86167.1"/>
    <property type="molecule type" value="Genomic_DNA"/>
</dbReference>
<gene>
    <name evidence="1" type="ORF">N783_12670</name>
</gene>
<sequence>MIVKKDHDIETLTFYVQLLMEMKELEKYPFIKMLIAKGVTEKEYQELIMLLSNISEEFEAQKEAGMLDFTGLLIHYAGKLNPKLHPDELMDALIAENRFLEVMIQLKKIRQREDYF</sequence>
<proteinExistence type="predicted"/>
<dbReference type="RefSeq" id="WP_027447127.1">
    <property type="nucleotide sequence ID" value="NZ_AULJ01000048.1"/>
</dbReference>
<protein>
    <recommendedName>
        <fullName evidence="3">DUF1878 domain-containing protein</fullName>
    </recommendedName>
</protein>
<dbReference type="InterPro" id="IPR015058">
    <property type="entry name" value="DUF1878"/>
</dbReference>
<comment type="caution">
    <text evidence="1">The sequence shown here is derived from an EMBL/GenBank/DDBJ whole genome shotgun (WGS) entry which is preliminary data.</text>
</comment>
<evidence type="ECO:0008006" key="3">
    <source>
        <dbReference type="Google" id="ProtNLM"/>
    </source>
</evidence>
<dbReference type="eggNOG" id="ENOG5032TRG">
    <property type="taxonomic scope" value="Bacteria"/>
</dbReference>
<dbReference type="InterPro" id="IPR035945">
    <property type="entry name" value="YhaI-like_sf"/>
</dbReference>
<evidence type="ECO:0000313" key="1">
    <source>
        <dbReference type="EMBL" id="KGX86167.1"/>
    </source>
</evidence>
<dbReference type="SUPFAM" id="SSF109915">
    <property type="entry name" value="Hypothetical protein YhaI"/>
    <property type="match status" value="1"/>
</dbReference>
<accession>A0A0A5HRA7</accession>
<name>A0A0A5HRA7_9BACI</name>
<dbReference type="STRING" id="1385511.GCA_000425225_03556"/>
<keyword evidence="2" id="KW-1185">Reference proteome</keyword>
<reference evidence="1 2" key="1">
    <citation type="submission" date="2013-08" db="EMBL/GenBank/DDBJ databases">
        <authorList>
            <person name="Huang J."/>
            <person name="Wang G."/>
        </authorList>
    </citation>
    <scope>NUCLEOTIDE SEQUENCE [LARGE SCALE GENOMIC DNA]</scope>
    <source>
        <strain evidence="1 2">BH030004</strain>
    </source>
</reference>
<organism evidence="1 2">
    <name type="scientific">Pontibacillus marinus BH030004 = DSM 16465</name>
    <dbReference type="NCBI Taxonomy" id="1385511"/>
    <lineage>
        <taxon>Bacteria</taxon>
        <taxon>Bacillati</taxon>
        <taxon>Bacillota</taxon>
        <taxon>Bacilli</taxon>
        <taxon>Bacillales</taxon>
        <taxon>Bacillaceae</taxon>
        <taxon>Pontibacillus</taxon>
    </lineage>
</organism>
<dbReference type="Gene3D" id="1.10.3750.10">
    <property type="entry name" value="YhaI-like"/>
    <property type="match status" value="1"/>
</dbReference>
<evidence type="ECO:0000313" key="2">
    <source>
        <dbReference type="Proteomes" id="UP000030403"/>
    </source>
</evidence>